<dbReference type="Proteomes" id="UP000664991">
    <property type="component" value="Unassembled WGS sequence"/>
</dbReference>
<protein>
    <recommendedName>
        <fullName evidence="6">Non-histone chromosomal protein HMG-17</fullName>
    </recommendedName>
    <alternativeName>
        <fullName evidence="7">High mobility group nucleosome-binding domain-containing protein 2</fullName>
    </alternativeName>
</protein>
<dbReference type="EMBL" id="JAEMGP010000001">
    <property type="protein sequence ID" value="KAG5214810.1"/>
    <property type="molecule type" value="Genomic_DNA"/>
</dbReference>
<comment type="caution">
    <text evidence="9">The sequence shown here is derived from an EMBL/GenBank/DDBJ whole genome shotgun (WGS) entry which is preliminary data.</text>
</comment>
<dbReference type="Pfam" id="PF01101">
    <property type="entry name" value="HMG14_17"/>
    <property type="match status" value="1"/>
</dbReference>
<comment type="similarity">
    <text evidence="2">Belongs to the HMGN family.</text>
</comment>
<dbReference type="GO" id="GO:0000785">
    <property type="term" value="C:chromatin"/>
    <property type="evidence" value="ECO:0007669"/>
    <property type="project" value="InterPro"/>
</dbReference>
<evidence type="ECO:0000256" key="3">
    <source>
        <dbReference type="ARBA" id="ARBA00023125"/>
    </source>
</evidence>
<feature type="compositionally biased region" description="Basic and acidic residues" evidence="8">
    <location>
        <begin position="21"/>
        <end position="40"/>
    </location>
</feature>
<dbReference type="PANTHER" id="PTHR23087:SF13">
    <property type="entry name" value="NON-HISTONE CHROMOSOMAL PROTEIN HMG-17"/>
    <property type="match status" value="1"/>
</dbReference>
<evidence type="ECO:0000256" key="7">
    <source>
        <dbReference type="ARBA" id="ARBA00042290"/>
    </source>
</evidence>
<evidence type="ECO:0000256" key="2">
    <source>
        <dbReference type="ARBA" id="ARBA00007696"/>
    </source>
</evidence>
<feature type="region of interest" description="Disordered" evidence="8">
    <location>
        <begin position="167"/>
        <end position="205"/>
    </location>
</feature>
<evidence type="ECO:0000313" key="9">
    <source>
        <dbReference type="EMBL" id="KAG5214810.1"/>
    </source>
</evidence>
<dbReference type="GO" id="GO:0031492">
    <property type="term" value="F:nucleosomal DNA binding"/>
    <property type="evidence" value="ECO:0007669"/>
    <property type="project" value="InterPro"/>
</dbReference>
<sequence length="205" mass="22351">MPQHPCVQHLRPTAGATIPKRKAEGDAKGDEAEVKDEPQRRSARLNAKPAPPNSEPRTKKAPAKKAPKGKKGEAGASKGGNNPAENRDAKQTRHRKLKVLEMLSEGFTGFEPLDLGTWPQEAQEQFFSLRKCKEAYRVPSMMSGPEEVFKAGLEGTLLANIFGNAINSKSARSENKREAQTPLMETDESSDGRKGLVPKIPASEL</sequence>
<dbReference type="GO" id="GO:0005634">
    <property type="term" value="C:nucleus"/>
    <property type="evidence" value="ECO:0007669"/>
    <property type="project" value="UniProtKB-SubCell"/>
</dbReference>
<name>A0A836AFG1_SHEEP</name>
<organism evidence="9 10">
    <name type="scientific">Ovis aries</name>
    <name type="common">Sheep</name>
    <dbReference type="NCBI Taxonomy" id="9940"/>
    <lineage>
        <taxon>Eukaryota</taxon>
        <taxon>Metazoa</taxon>
        <taxon>Chordata</taxon>
        <taxon>Craniata</taxon>
        <taxon>Vertebrata</taxon>
        <taxon>Euteleostomi</taxon>
        <taxon>Mammalia</taxon>
        <taxon>Eutheria</taxon>
        <taxon>Laurasiatheria</taxon>
        <taxon>Artiodactyla</taxon>
        <taxon>Ruminantia</taxon>
        <taxon>Pecora</taxon>
        <taxon>Bovidae</taxon>
        <taxon>Caprinae</taxon>
        <taxon>Ovis</taxon>
    </lineage>
</organism>
<comment type="subcellular location">
    <subcellularLocation>
        <location evidence="1">Nucleus</location>
    </subcellularLocation>
</comment>
<comment type="function">
    <text evidence="5">Binds to the inner side of the nucleosomal DNA thus altering the interaction between the DNA and the histone octamer. May be involved in the process which maintains transcribable genes in a unique chromatin conformation.</text>
</comment>
<dbReference type="GO" id="GO:0006325">
    <property type="term" value="P:chromatin organization"/>
    <property type="evidence" value="ECO:0007669"/>
    <property type="project" value="TreeGrafter"/>
</dbReference>
<dbReference type="PANTHER" id="PTHR23087">
    <property type="entry name" value="NONHISTONE CHROMOSOMAL PROTEIN HMG"/>
    <property type="match status" value="1"/>
</dbReference>
<evidence type="ECO:0000256" key="8">
    <source>
        <dbReference type="SAM" id="MobiDB-lite"/>
    </source>
</evidence>
<proteinExistence type="inferred from homology"/>
<dbReference type="PRINTS" id="PR00925">
    <property type="entry name" value="NONHISHMG17"/>
</dbReference>
<reference evidence="9 10" key="1">
    <citation type="submission" date="2020-12" db="EMBL/GenBank/DDBJ databases">
        <title>De novo assembly of Tibetan sheep genome.</title>
        <authorList>
            <person name="Li X."/>
        </authorList>
    </citation>
    <scope>NUCLEOTIDE SEQUENCE [LARGE SCALE GENOMIC DNA]</scope>
    <source>
        <tissue evidence="9">Heart</tissue>
    </source>
</reference>
<evidence type="ECO:0000256" key="1">
    <source>
        <dbReference type="ARBA" id="ARBA00004123"/>
    </source>
</evidence>
<dbReference type="SMART" id="SM00527">
    <property type="entry name" value="HMG17"/>
    <property type="match status" value="1"/>
</dbReference>
<feature type="compositionally biased region" description="Basic residues" evidence="8">
    <location>
        <begin position="59"/>
        <end position="69"/>
    </location>
</feature>
<evidence type="ECO:0000256" key="6">
    <source>
        <dbReference type="ARBA" id="ARBA00040304"/>
    </source>
</evidence>
<keyword evidence="4" id="KW-0539">Nucleus</keyword>
<evidence type="ECO:0000256" key="5">
    <source>
        <dbReference type="ARBA" id="ARBA00037490"/>
    </source>
</evidence>
<evidence type="ECO:0000256" key="4">
    <source>
        <dbReference type="ARBA" id="ARBA00023242"/>
    </source>
</evidence>
<keyword evidence="3" id="KW-0238">DNA-binding</keyword>
<dbReference type="AlphaFoldDB" id="A0A836AFG1"/>
<dbReference type="InterPro" id="IPR000079">
    <property type="entry name" value="HMGN_fam"/>
</dbReference>
<feature type="region of interest" description="Disordered" evidence="8">
    <location>
        <begin position="1"/>
        <end position="96"/>
    </location>
</feature>
<evidence type="ECO:0000313" key="10">
    <source>
        <dbReference type="Proteomes" id="UP000664991"/>
    </source>
</evidence>
<accession>A0A836AFG1</accession>
<gene>
    <name evidence="9" type="ORF">JEQ12_000386</name>
</gene>